<dbReference type="STRING" id="1529.SAMN04487885_10535"/>
<dbReference type="AlphaFoldDB" id="A0A1I2KD44"/>
<organism evidence="6 7">
    <name type="scientific">Clostridium cadaveris</name>
    <dbReference type="NCBI Taxonomy" id="1529"/>
    <lineage>
        <taxon>Bacteria</taxon>
        <taxon>Bacillati</taxon>
        <taxon>Bacillota</taxon>
        <taxon>Clostridia</taxon>
        <taxon>Eubacteriales</taxon>
        <taxon>Clostridiaceae</taxon>
        <taxon>Clostridium</taxon>
    </lineage>
</organism>
<evidence type="ECO:0000256" key="2">
    <source>
        <dbReference type="ARBA" id="ARBA00022737"/>
    </source>
</evidence>
<sequence>MVLNKDCIDILKYMWNKDDYVSISELAEMYKVTNRAIRYKIDKIEDFLVTNGFDYLEKQHSKGVKIIKTKDLKKFIGGFLAEHTPYKYVYSKEERFEFMVIKLLQSSNPINLSYFEKTLCLSKNTVLKEINEVESWLKTKGITLIRKPRVGIQADGDEINKRKAIIDITSETMSSEDLLNYVSRKMVQSKINNLQFDILFADIDVDFLDIVIREAECELKKEFSDEAYGGLITHLSIMIKRVQLHKDIYLPNVNEEMILYTEEYRVANEMIERIEKHFKIEVPEGEKSYIVIHLLGAKVLKDDNLYKNAGHNIGDLRDIVIKITEEIENLYGVQFGEERQKLIDDLVLHLRPSIYRMKYGSKLVNPMFEEIKMSYRELFYNVKAAMVHLEKYIGTVIDEQEISYVVIHYAAALRNLEERTSKKARVVLVCGTGIGTAKMLSTKIQSKFQVDVVATTASRNIDALGHEDYDYIISTVDIPQLNKDQYIKISALLLEKDCKKLEKYLNLKLKADNSFYEAQLVKRLIGIIEKHCTIRDENTLKYELLYELKKEYEYKKEDQLYVLRDLIKSDTVKLKCNCKDYKEALYEGCKLLIDKNIVSERYYEEVLNNIDTYGPYIVIAPGIALSHANVPEDVKGTAMSIVNLKYPVKFNHATNDPVRLIITFATEDDEKHLNALSQLMSLFNNTEDLNEMMHTSSKEKVLEIINKYSK</sequence>
<dbReference type="PANTHER" id="PTHR30185:SF18">
    <property type="entry name" value="TRANSCRIPTIONAL REGULATOR MTLR"/>
    <property type="match status" value="1"/>
</dbReference>
<dbReference type="PROSITE" id="PS51372">
    <property type="entry name" value="PRD_2"/>
    <property type="match status" value="2"/>
</dbReference>
<dbReference type="SUPFAM" id="SSF52794">
    <property type="entry name" value="PTS system IIB component-like"/>
    <property type="match status" value="1"/>
</dbReference>
<dbReference type="PROSITE" id="PS51099">
    <property type="entry name" value="PTS_EIIB_TYPE_2"/>
    <property type="match status" value="1"/>
</dbReference>
<dbReference type="Gene3D" id="3.40.930.10">
    <property type="entry name" value="Mannitol-specific EII, Chain A"/>
    <property type="match status" value="1"/>
</dbReference>
<dbReference type="GO" id="GO:0006355">
    <property type="term" value="P:regulation of DNA-templated transcription"/>
    <property type="evidence" value="ECO:0007669"/>
    <property type="project" value="InterPro"/>
</dbReference>
<accession>A0A1I2KD44</accession>
<keyword evidence="4" id="KW-0010">Activator</keyword>
<reference evidence="6 7" key="1">
    <citation type="submission" date="2016-10" db="EMBL/GenBank/DDBJ databases">
        <authorList>
            <person name="de Groot N.N."/>
        </authorList>
    </citation>
    <scope>NUCLEOTIDE SEQUENCE [LARGE SCALE GENOMIC DNA]</scope>
    <source>
        <strain evidence="6 7">NLAE-zl-G419</strain>
    </source>
</reference>
<dbReference type="InterPro" id="IPR050661">
    <property type="entry name" value="BglG_antiterminators"/>
</dbReference>
<gene>
    <name evidence="6" type="ORF">SAMN04487885_10535</name>
</gene>
<dbReference type="eggNOG" id="COG3711">
    <property type="taxonomic scope" value="Bacteria"/>
</dbReference>
<dbReference type="InterPro" id="IPR036634">
    <property type="entry name" value="PRD_sf"/>
</dbReference>
<dbReference type="SUPFAM" id="SSF63520">
    <property type="entry name" value="PTS-regulatory domain, PRD"/>
    <property type="match status" value="2"/>
</dbReference>
<dbReference type="eggNOG" id="COG1762">
    <property type="taxonomic scope" value="Bacteria"/>
</dbReference>
<dbReference type="InterPro" id="IPR016152">
    <property type="entry name" value="PTrfase/Anion_transptr"/>
</dbReference>
<dbReference type="Gene3D" id="3.40.50.2300">
    <property type="match status" value="1"/>
</dbReference>
<keyword evidence="2" id="KW-0677">Repeat</keyword>
<evidence type="ECO:0000256" key="5">
    <source>
        <dbReference type="ARBA" id="ARBA00023163"/>
    </source>
</evidence>
<proteinExistence type="predicted"/>
<evidence type="ECO:0000313" key="6">
    <source>
        <dbReference type="EMBL" id="SFF64130.1"/>
    </source>
</evidence>
<dbReference type="SUPFAM" id="SSF55804">
    <property type="entry name" value="Phoshotransferase/anion transport protein"/>
    <property type="match status" value="1"/>
</dbReference>
<dbReference type="GO" id="GO:0008982">
    <property type="term" value="F:protein-N(PI)-phosphohistidine-sugar phosphotransferase activity"/>
    <property type="evidence" value="ECO:0007669"/>
    <property type="project" value="InterPro"/>
</dbReference>
<evidence type="ECO:0000313" key="7">
    <source>
        <dbReference type="Proteomes" id="UP000182135"/>
    </source>
</evidence>
<dbReference type="CDD" id="cd05568">
    <property type="entry name" value="PTS_IIB_bgl_like"/>
    <property type="match status" value="1"/>
</dbReference>
<dbReference type="InterPro" id="IPR036095">
    <property type="entry name" value="PTS_EIIB-like_sf"/>
</dbReference>
<dbReference type="Proteomes" id="UP000182135">
    <property type="component" value="Unassembled WGS sequence"/>
</dbReference>
<dbReference type="PANTHER" id="PTHR30185">
    <property type="entry name" value="CRYPTIC BETA-GLUCOSIDE BGL OPERON ANTITERMINATOR"/>
    <property type="match status" value="1"/>
</dbReference>
<dbReference type="Pfam" id="PF02302">
    <property type="entry name" value="PTS_IIB"/>
    <property type="match status" value="1"/>
</dbReference>
<dbReference type="EMBL" id="FOOE01000005">
    <property type="protein sequence ID" value="SFF64130.1"/>
    <property type="molecule type" value="Genomic_DNA"/>
</dbReference>
<dbReference type="InterPro" id="IPR011608">
    <property type="entry name" value="PRD"/>
</dbReference>
<dbReference type="GO" id="GO:0009401">
    <property type="term" value="P:phosphoenolpyruvate-dependent sugar phosphotransferase system"/>
    <property type="evidence" value="ECO:0007669"/>
    <property type="project" value="InterPro"/>
</dbReference>
<dbReference type="PROSITE" id="PS51094">
    <property type="entry name" value="PTS_EIIA_TYPE_2"/>
    <property type="match status" value="1"/>
</dbReference>
<dbReference type="GeneID" id="90544048"/>
<dbReference type="InterPro" id="IPR002178">
    <property type="entry name" value="PTS_EIIA_type-2_dom"/>
</dbReference>
<dbReference type="InterPro" id="IPR007737">
    <property type="entry name" value="Mga_HTH"/>
</dbReference>
<dbReference type="RefSeq" id="WP_027639531.1">
    <property type="nucleotide sequence ID" value="NZ_BAAACD010000018.1"/>
</dbReference>
<dbReference type="Gene3D" id="1.10.1790.10">
    <property type="entry name" value="PRD domain"/>
    <property type="match status" value="2"/>
</dbReference>
<keyword evidence="5" id="KW-0804">Transcription</keyword>
<name>A0A1I2KD44_9CLOT</name>
<protein>
    <submittedName>
        <fullName evidence="6">Transcriptional antiterminator, BglG family</fullName>
    </submittedName>
</protein>
<keyword evidence="3" id="KW-0805">Transcription regulation</keyword>
<dbReference type="InterPro" id="IPR013011">
    <property type="entry name" value="PTS_EIIB_2"/>
</dbReference>
<dbReference type="Pfam" id="PF05043">
    <property type="entry name" value="Mga"/>
    <property type="match status" value="1"/>
</dbReference>
<dbReference type="InterPro" id="IPR003501">
    <property type="entry name" value="PTS_EIIB_2/3"/>
</dbReference>
<dbReference type="OrthoDB" id="3175596at2"/>
<dbReference type="CDD" id="cd00211">
    <property type="entry name" value="PTS_IIA_fru"/>
    <property type="match status" value="1"/>
</dbReference>
<keyword evidence="7" id="KW-1185">Reference proteome</keyword>
<evidence type="ECO:0000256" key="4">
    <source>
        <dbReference type="ARBA" id="ARBA00023159"/>
    </source>
</evidence>
<evidence type="ECO:0000256" key="3">
    <source>
        <dbReference type="ARBA" id="ARBA00023015"/>
    </source>
</evidence>
<dbReference type="Pfam" id="PF00359">
    <property type="entry name" value="PTS_EIIA_2"/>
    <property type="match status" value="1"/>
</dbReference>
<dbReference type="Pfam" id="PF00874">
    <property type="entry name" value="PRD"/>
    <property type="match status" value="2"/>
</dbReference>
<evidence type="ECO:0000256" key="1">
    <source>
        <dbReference type="ARBA" id="ARBA00022679"/>
    </source>
</evidence>
<keyword evidence="1" id="KW-0808">Transferase</keyword>